<dbReference type="InterPro" id="IPR001001">
    <property type="entry name" value="DNA_polIII_beta"/>
</dbReference>
<evidence type="ECO:0000313" key="80">
    <source>
        <dbReference type="Proteomes" id="UP000469427"/>
    </source>
</evidence>
<dbReference type="Pfam" id="PF02767">
    <property type="entry name" value="DNA_pol3_beta_2"/>
    <property type="match status" value="1"/>
</dbReference>
<dbReference type="Proteomes" id="UP000408523">
    <property type="component" value="Unassembled WGS sequence"/>
</dbReference>
<dbReference type="EMBL" id="JAJCQG010000011">
    <property type="protein sequence ID" value="MCB7280369.1"/>
    <property type="molecule type" value="Genomic_DNA"/>
</dbReference>
<dbReference type="Proteomes" id="UP000441522">
    <property type="component" value="Unassembled WGS sequence"/>
</dbReference>
<dbReference type="Proteomes" id="UP000261003">
    <property type="component" value="Unassembled WGS sequence"/>
</dbReference>
<evidence type="ECO:0000313" key="56">
    <source>
        <dbReference type="Proteomes" id="UP000095333"/>
    </source>
</evidence>
<dbReference type="GO" id="GO:0006271">
    <property type="term" value="P:DNA strand elongation involved in DNA replication"/>
    <property type="evidence" value="ECO:0007669"/>
    <property type="project" value="TreeGrafter"/>
</dbReference>
<reference evidence="34" key="18">
    <citation type="submission" date="2023-01" db="EMBL/GenBank/DDBJ databases">
        <title>Human gut microbiome strain richness.</title>
        <authorList>
            <person name="Chen-Liaw A."/>
        </authorList>
    </citation>
    <scope>NUCLEOTIDE SEQUENCE</scope>
    <source>
        <strain evidence="34">H9_m1001271B151109d0_201107</strain>
    </source>
</reference>
<evidence type="ECO:0000313" key="66">
    <source>
        <dbReference type="Proteomes" id="UP000285379"/>
    </source>
</evidence>
<dbReference type="Proteomes" id="UP000285469">
    <property type="component" value="Unassembled WGS sequence"/>
</dbReference>
<evidence type="ECO:0000313" key="26">
    <source>
        <dbReference type="EMBL" id="KAB6662115.1"/>
    </source>
</evidence>
<dbReference type="OMA" id="YLIMPVR"/>
<evidence type="ECO:0000313" key="54">
    <source>
        <dbReference type="EMBL" id="TSE50458.1"/>
    </source>
</evidence>
<evidence type="ECO:0000313" key="57">
    <source>
        <dbReference type="Proteomes" id="UP000186631"/>
    </source>
</evidence>
<accession>A0A0P0M3C3</accession>
<evidence type="ECO:0000313" key="73">
    <source>
        <dbReference type="Proteomes" id="UP000437431"/>
    </source>
</evidence>
<evidence type="ECO:0000313" key="30">
    <source>
        <dbReference type="EMBL" id="MBV3488354.1"/>
    </source>
</evidence>
<dbReference type="Proteomes" id="UP000524321">
    <property type="component" value="Unassembled WGS sequence"/>
</dbReference>
<evidence type="ECO:0000313" key="81">
    <source>
        <dbReference type="Proteomes" id="UP000470332"/>
    </source>
</evidence>
<dbReference type="Proteomes" id="UP000470952">
    <property type="component" value="Unassembled WGS sequence"/>
</dbReference>
<gene>
    <name evidence="16" type="primary">dnaN</name>
    <name evidence="54" type="synonym">dnaN_1</name>
    <name evidence="15" type="synonym">dnaN_2</name>
    <name evidence="41" type="ORF">BHV80_06155</name>
    <name evidence="14" type="ORF">BvMPK_2532</name>
    <name evidence="53" type="ORF">DW043_20340</name>
    <name evidence="52" type="ORF">DW105_18820</name>
    <name evidence="51" type="ORF">DW193_17035</name>
    <name evidence="50" type="ORF">DW783_06210</name>
    <name evidence="49" type="ORF">DWV70_01300</name>
    <name evidence="48" type="ORF">DWW27_01810</name>
    <name evidence="47" type="ORF">DWX04_09760</name>
    <name evidence="46" type="ORF">DWY53_04345</name>
    <name evidence="45" type="ORF">DXC16_01535</name>
    <name evidence="44" type="ORF">DXC44_15320</name>
    <name evidence="43" type="ORF">DXD46_21415</name>
    <name evidence="54" type="ORF">EH214_00433</name>
    <name evidence="15" type="ORF">ERS852457_03523</name>
    <name evidence="19" type="ORF">F9Z94_01745</name>
    <name evidence="37" type="ORF">FYJ30_04670</name>
    <name evidence="17" type="ORF">GAS29_07695</name>
    <name evidence="18" type="ORF">GAS37_05550</name>
    <name evidence="16" type="ORF">GAY01_02490</name>
    <name evidence="25" type="ORF">GAY12_12765</name>
    <name evidence="28" type="ORF">GAY17_15000</name>
    <name evidence="24" type="ORF">GAY76_15340</name>
    <name evidence="23" type="ORF">GAY79_03225</name>
    <name evidence="22" type="ORF">GAY98_00725</name>
    <name evidence="21" type="ORF">GAZ06_18995</name>
    <name evidence="20" type="ORF">GAZ09_18665</name>
    <name evidence="26" type="ORF">GAZ76_05390</name>
    <name evidence="27" type="ORF">GAZ92_14390</name>
    <name evidence="38" type="ORF">HKQ54_09290</name>
    <name evidence="39" type="ORF">HKQ55_01805</name>
    <name evidence="40" type="ORF">HUV05_00575</name>
    <name evidence="30" type="ORF">KSX14_06825</name>
    <name evidence="29" type="ORF">KTG10_08280</name>
    <name evidence="33" type="ORF">L0N01_17650</name>
    <name evidence="32" type="ORF">L4X52_19945</name>
    <name evidence="31" type="ORF">LI282_04875</name>
    <name evidence="34" type="ORF">PL594_20895</name>
    <name evidence="35" type="ORF">RVH43_10430</name>
    <name evidence="36" type="ORF">RVY68_06750</name>
    <name evidence="42" type="ORF">VIC01_02656</name>
</gene>
<evidence type="ECO:0000313" key="86">
    <source>
        <dbReference type="Proteomes" id="UP000555193"/>
    </source>
</evidence>
<comment type="subcellular location">
    <subcellularLocation>
        <location evidence="1 10">Cytoplasm</location>
    </subcellularLocation>
</comment>
<evidence type="ECO:0000313" key="39">
    <source>
        <dbReference type="EMBL" id="NMW38937.1"/>
    </source>
</evidence>
<evidence type="ECO:0000313" key="58">
    <source>
        <dbReference type="Proteomes" id="UP000260640"/>
    </source>
</evidence>
<dbReference type="EMBL" id="JAKKWZ010000056">
    <property type="protein sequence ID" value="MCG0342229.1"/>
    <property type="molecule type" value="Genomic_DNA"/>
</dbReference>
<dbReference type="EMBL" id="JAKNGO010000050">
    <property type="protein sequence ID" value="MCG4690417.1"/>
    <property type="molecule type" value="Genomic_DNA"/>
</dbReference>
<dbReference type="EMBL" id="QSJM01000014">
    <property type="protein sequence ID" value="RHD82084.1"/>
    <property type="molecule type" value="Genomic_DNA"/>
</dbReference>
<dbReference type="Proteomes" id="UP000462922">
    <property type="component" value="Unassembled WGS sequence"/>
</dbReference>
<dbReference type="Proteomes" id="UP000437380">
    <property type="component" value="Unassembled WGS sequence"/>
</dbReference>
<dbReference type="PANTHER" id="PTHR30478">
    <property type="entry name" value="DNA POLYMERASE III SUBUNIT BETA"/>
    <property type="match status" value="1"/>
</dbReference>
<reference evidence="33" key="16">
    <citation type="submission" date="2022-01" db="EMBL/GenBank/DDBJ databases">
        <title>Collection of gut derived symbiotic bacterial strains cultured from healthy donors.</title>
        <authorList>
            <person name="Lin H."/>
            <person name="Kohout C."/>
            <person name="Waligurski E."/>
            <person name="Pamer E.G."/>
        </authorList>
    </citation>
    <scope>NUCLEOTIDE SEQUENCE</scope>
    <source>
        <strain evidence="33">DFI.6.72</strain>
    </source>
</reference>
<dbReference type="EMBL" id="WCZM01000002">
    <property type="protein sequence ID" value="KAB3573483.1"/>
    <property type="molecule type" value="Genomic_DNA"/>
</dbReference>
<protein>
    <recommendedName>
        <fullName evidence="3 10">Beta sliding clamp</fullName>
    </recommendedName>
</protein>
<evidence type="ECO:0000313" key="64">
    <source>
        <dbReference type="Proteomes" id="UP000283833"/>
    </source>
</evidence>
<evidence type="ECO:0000313" key="27">
    <source>
        <dbReference type="EMBL" id="KAB6690796.1"/>
    </source>
</evidence>
<evidence type="ECO:0000313" key="68">
    <source>
        <dbReference type="Proteomes" id="UP000286392"/>
    </source>
</evidence>
<evidence type="ECO:0000256" key="1">
    <source>
        <dbReference type="ARBA" id="ARBA00004496"/>
    </source>
</evidence>
<dbReference type="Gene3D" id="3.10.150.10">
    <property type="entry name" value="DNA Polymerase III, subunit A, domain 2"/>
    <property type="match status" value="1"/>
</dbReference>
<dbReference type="SMART" id="SM00480">
    <property type="entry name" value="POL3Bc"/>
    <property type="match status" value="1"/>
</dbReference>
<dbReference type="Proteomes" id="UP001201179">
    <property type="component" value="Unassembled WGS sequence"/>
</dbReference>
<comment type="subunit">
    <text evidence="10">Forms a ring-shaped head-to-tail homodimer around DNA.</text>
</comment>
<dbReference type="EMBL" id="QROB01000046">
    <property type="protein sequence ID" value="RHK82750.1"/>
    <property type="molecule type" value="Genomic_DNA"/>
</dbReference>
<evidence type="ECO:0000259" key="11">
    <source>
        <dbReference type="Pfam" id="PF00712"/>
    </source>
</evidence>
<reference evidence="58 59" key="5">
    <citation type="submission" date="2018-08" db="EMBL/GenBank/DDBJ databases">
        <title>A genome reference for cultivated species of the human gut microbiota.</title>
        <authorList>
            <person name="Zou Y."/>
            <person name="Xue W."/>
            <person name="Luo G."/>
        </authorList>
    </citation>
    <scope>NUCLEOTIDE SEQUENCE [LARGE SCALE GENOMIC DNA]</scope>
    <source>
        <strain evidence="49 67">AF12-25</strain>
        <strain evidence="48 66">AF14-8</strain>
        <strain evidence="47 64">AF18-14</strain>
        <strain evidence="46 61">AF25-30LB</strain>
        <strain evidence="53 68">AF39-8AT</strain>
        <strain evidence="52 65">AM09-18</strain>
        <strain evidence="51 63">AM16-6</strain>
        <strain evidence="50 62">AM30-40</strain>
        <strain evidence="45 59">OM08-13BH</strain>
        <strain evidence="44 60">TF05-18</strain>
        <strain evidence="43 58">TM05-16</strain>
    </source>
</reference>
<dbReference type="Proteomes" id="UP000285379">
    <property type="component" value="Unassembled WGS sequence"/>
</dbReference>
<evidence type="ECO:0000313" key="79">
    <source>
        <dbReference type="Proteomes" id="UP000468344"/>
    </source>
</evidence>
<dbReference type="Proteomes" id="UP000462015">
    <property type="component" value="Unassembled WGS sequence"/>
</dbReference>
<evidence type="ECO:0000256" key="6">
    <source>
        <dbReference type="ARBA" id="ARBA00022695"/>
    </source>
</evidence>
<dbReference type="GO" id="GO:0003887">
    <property type="term" value="F:DNA-directed DNA polymerase activity"/>
    <property type="evidence" value="ECO:0007669"/>
    <property type="project" value="UniProtKB-UniRule"/>
</dbReference>
<dbReference type="EMBL" id="QRXI01000010">
    <property type="protein sequence ID" value="RGT94106.1"/>
    <property type="molecule type" value="Genomic_DNA"/>
</dbReference>
<dbReference type="AlphaFoldDB" id="A0A0P0M3C3"/>
<reference evidence="41 57" key="4">
    <citation type="journal article" date="2016" name="Nat. Biotechnol.">
        <title>Measurement of bacterial replication rates in microbial communities.</title>
        <authorList>
            <person name="Brown C.T."/>
            <person name="Olm M.R."/>
            <person name="Thomas B.C."/>
            <person name="Banfield J.F."/>
        </authorList>
    </citation>
    <scope>NUCLEOTIDE SEQUENCE [LARGE SCALE GENOMIC DNA]</scope>
    <source>
        <strain evidence="41">42_262</strain>
    </source>
</reference>
<dbReference type="Proteomes" id="UP000326091">
    <property type="component" value="Chromosome"/>
</dbReference>
<dbReference type="InterPro" id="IPR022637">
    <property type="entry name" value="DNA_polIII_beta_cen"/>
</dbReference>
<reference evidence="36" key="19">
    <citation type="submission" date="2023-10" db="EMBL/GenBank/DDBJ databases">
        <title>Genome of potential pathogenic bacteria in Crohn's disease.</title>
        <authorList>
            <person name="Rodriguez-Palacios A."/>
        </authorList>
    </citation>
    <scope>NUCLEOTIDE SEQUENCE</scope>
    <source>
        <strain evidence="36">CavFT-hAR107</strain>
    </source>
</reference>
<evidence type="ECO:0000313" key="32">
    <source>
        <dbReference type="EMBL" id="MCG0342229.1"/>
    </source>
</evidence>
<evidence type="ECO:0000313" key="17">
    <source>
        <dbReference type="EMBL" id="KAB3857625.1"/>
    </source>
</evidence>
<dbReference type="Proteomes" id="UP001199363">
    <property type="component" value="Unassembled WGS sequence"/>
</dbReference>
<evidence type="ECO:0000313" key="84">
    <source>
        <dbReference type="Proteomes" id="UP000483142"/>
    </source>
</evidence>
<feature type="domain" description="DNA polymerase III beta sliding clamp C-terminal" evidence="13">
    <location>
        <begin position="248"/>
        <end position="365"/>
    </location>
</feature>
<evidence type="ECO:0000313" key="69">
    <source>
        <dbReference type="Proteomes" id="UP000326091"/>
    </source>
</evidence>
<organism evidence="14 55">
    <name type="scientific">Phocaeicola vulgatus</name>
    <name type="common">Bacteroides vulgatus</name>
    <dbReference type="NCBI Taxonomy" id="821"/>
    <lineage>
        <taxon>Bacteria</taxon>
        <taxon>Pseudomonadati</taxon>
        <taxon>Bacteroidota</taxon>
        <taxon>Bacteroidia</taxon>
        <taxon>Bacteroidales</taxon>
        <taxon>Bacteroidaceae</taxon>
        <taxon>Phocaeicola</taxon>
    </lineage>
</organism>
<evidence type="ECO:0000313" key="22">
    <source>
        <dbReference type="EMBL" id="KAB6530301.1"/>
    </source>
</evidence>
<dbReference type="InterPro" id="IPR022635">
    <property type="entry name" value="DNA_polIII_beta_C"/>
</dbReference>
<evidence type="ECO:0000313" key="23">
    <source>
        <dbReference type="EMBL" id="KAB6563118.1"/>
    </source>
</evidence>
<dbReference type="EMBL" id="QSTG01000001">
    <property type="protein sequence ID" value="RGM48593.1"/>
    <property type="molecule type" value="Genomic_DNA"/>
</dbReference>
<name>A0A0P0M3C3_PHOVU</name>
<dbReference type="Proteomes" id="UP000470777">
    <property type="component" value="Unassembled WGS sequence"/>
</dbReference>
<dbReference type="EMBL" id="JABDSI010000063">
    <property type="protein sequence ID" value="NMW38937.1"/>
    <property type="molecule type" value="Genomic_DNA"/>
</dbReference>
<dbReference type="Proteomes" id="UP000583639">
    <property type="component" value="Unassembled WGS sequence"/>
</dbReference>
<evidence type="ECO:0000313" key="62">
    <source>
        <dbReference type="Proteomes" id="UP000283429"/>
    </source>
</evidence>
<evidence type="ECO:0000313" key="74">
    <source>
        <dbReference type="Proteomes" id="UP000441522"/>
    </source>
</evidence>
<evidence type="ECO:0000313" key="87">
    <source>
        <dbReference type="Proteomes" id="UP000583639"/>
    </source>
</evidence>
<dbReference type="RefSeq" id="WP_005843451.1">
    <property type="nucleotide sequence ID" value="NZ_AP025232.1"/>
</dbReference>
<evidence type="ECO:0000313" key="14">
    <source>
        <dbReference type="EMBL" id="ALK85124.1"/>
    </source>
</evidence>
<evidence type="ECO:0000256" key="3">
    <source>
        <dbReference type="ARBA" id="ARBA00021035"/>
    </source>
</evidence>
<dbReference type="Proteomes" id="UP000555193">
    <property type="component" value="Unassembled WGS sequence"/>
</dbReference>
<dbReference type="Proteomes" id="UP000437431">
    <property type="component" value="Unassembled WGS sequence"/>
</dbReference>
<evidence type="ECO:0000313" key="59">
    <source>
        <dbReference type="Proteomes" id="UP000261003"/>
    </source>
</evidence>
<dbReference type="EMBL" id="JAHOGA010000011">
    <property type="protein sequence ID" value="MBV3488354.1"/>
    <property type="molecule type" value="Genomic_DNA"/>
</dbReference>
<keyword evidence="6 10" id="KW-0548">Nucleotidyltransferase</keyword>
<dbReference type="EMBL" id="QRUD01000009">
    <property type="protein sequence ID" value="RGR42544.1"/>
    <property type="molecule type" value="Genomic_DNA"/>
</dbReference>
<keyword evidence="5 10" id="KW-0808">Transferase</keyword>
<dbReference type="Proteomes" id="UP001210999">
    <property type="component" value="Unassembled WGS sequence"/>
</dbReference>
<evidence type="ECO:0000256" key="5">
    <source>
        <dbReference type="ARBA" id="ARBA00022679"/>
    </source>
</evidence>
<comment type="function">
    <text evidence="10">Confers DNA tethering and processivity to DNA polymerases and other proteins. Acts as a clamp, forming a ring around DNA (a reaction catalyzed by the clamp-loading complex) which diffuses in an ATP-independent manner freely and bidirectionally along dsDNA. Initially characterized for its ability to contact the catalytic subunit of DNA polymerase III (Pol III), a complex, multichain enzyme responsible for most of the replicative synthesis in bacteria; Pol III exhibits 3'-5' exonuclease proofreading activity. The beta chain is required for initiation of replication as well as for processivity of DNA replication.</text>
</comment>
<dbReference type="EMBL" id="JABWDJ010000001">
    <property type="protein sequence ID" value="NVB72021.1"/>
    <property type="molecule type" value="Genomic_DNA"/>
</dbReference>
<evidence type="ECO:0000313" key="24">
    <source>
        <dbReference type="EMBL" id="KAB6571107.1"/>
    </source>
</evidence>
<evidence type="ECO:0000313" key="16">
    <source>
        <dbReference type="EMBL" id="KAB3573483.1"/>
    </source>
</evidence>
<reference evidence="37 75" key="9">
    <citation type="submission" date="2019-09" db="EMBL/GenBank/DDBJ databases">
        <title>In-depth cultivation of the pig gut microbiome towards novel bacterial diversity and tailored functional studies.</title>
        <authorList>
            <person name="Wylensek D."/>
            <person name="Hitch T.C.A."/>
            <person name="Clavel T."/>
        </authorList>
    </citation>
    <scope>NUCLEOTIDE SEQUENCE [LARGE SCALE GENOMIC DNA]</scope>
    <source>
        <strain evidence="37 75">WCA-389-WT-3C</strain>
    </source>
</reference>
<dbReference type="Proteomes" id="UP001181258">
    <property type="component" value="Unassembled WGS sequence"/>
</dbReference>
<dbReference type="Proteomes" id="UP001181239">
    <property type="component" value="Unassembled WGS sequence"/>
</dbReference>
<reference evidence="31" key="15">
    <citation type="submission" date="2021-10" db="EMBL/GenBank/DDBJ databases">
        <title>Collection of gut derived symbiotic bacterial strains cultured from healthy donors.</title>
        <authorList>
            <person name="Lin H."/>
            <person name="Littmann E."/>
            <person name="Kohout C."/>
            <person name="Pamer E.G."/>
        </authorList>
    </citation>
    <scope>NUCLEOTIDE SEQUENCE</scope>
    <source>
        <strain evidence="31">DFI.1.167</strain>
    </source>
</reference>
<evidence type="ECO:0000313" key="75">
    <source>
        <dbReference type="Proteomes" id="UP000460950"/>
    </source>
</evidence>
<dbReference type="CDD" id="cd00140">
    <property type="entry name" value="beta_clamp"/>
    <property type="match status" value="1"/>
</dbReference>
<dbReference type="EMBL" id="QSPP01000123">
    <property type="protein sequence ID" value="RGJ75144.1"/>
    <property type="molecule type" value="Genomic_DNA"/>
</dbReference>
<dbReference type="EMBL" id="WDAG01000004">
    <property type="protein sequence ID" value="KAB6662115.1"/>
    <property type="molecule type" value="Genomic_DNA"/>
</dbReference>
<evidence type="ECO:0000313" key="67">
    <source>
        <dbReference type="Proteomes" id="UP000285469"/>
    </source>
</evidence>
<dbReference type="EMBL" id="WCZV01000021">
    <property type="protein sequence ID" value="KAB6698155.1"/>
    <property type="molecule type" value="Genomic_DNA"/>
</dbReference>
<dbReference type="EMBL" id="WCIF01000001">
    <property type="protein sequence ID" value="KAB5442140.1"/>
    <property type="molecule type" value="Genomic_DNA"/>
</dbReference>
<evidence type="ECO:0000313" key="37">
    <source>
        <dbReference type="EMBL" id="MSS47628.1"/>
    </source>
</evidence>
<evidence type="ECO:0000313" key="82">
    <source>
        <dbReference type="Proteomes" id="UP000470777"/>
    </source>
</evidence>
<dbReference type="NCBIfam" id="TIGR00663">
    <property type="entry name" value="dnan"/>
    <property type="match status" value="1"/>
</dbReference>
<dbReference type="EMBL" id="CP013020">
    <property type="protein sequence ID" value="ALK85124.1"/>
    <property type="molecule type" value="Genomic_DNA"/>
</dbReference>
<dbReference type="EMBL" id="WCWW01000013">
    <property type="protein sequence ID" value="KAB3857625.1"/>
    <property type="molecule type" value="Genomic_DNA"/>
</dbReference>
<dbReference type="Proteomes" id="UP000061587">
    <property type="component" value="Chromosome"/>
</dbReference>
<evidence type="ECO:0000256" key="4">
    <source>
        <dbReference type="ARBA" id="ARBA00022490"/>
    </source>
</evidence>
<evidence type="ECO:0000313" key="51">
    <source>
        <dbReference type="EMBL" id="RHH75221.1"/>
    </source>
</evidence>
<evidence type="ECO:0000313" key="15">
    <source>
        <dbReference type="EMBL" id="CUP13745.1"/>
    </source>
</evidence>
<dbReference type="Gene3D" id="3.70.10.10">
    <property type="match status" value="1"/>
</dbReference>
<dbReference type="EMBL" id="JABDSH010000074">
    <property type="protein sequence ID" value="NMW36326.1"/>
    <property type="molecule type" value="Genomic_DNA"/>
</dbReference>
<evidence type="ECO:0000313" key="47">
    <source>
        <dbReference type="EMBL" id="RGT94106.1"/>
    </source>
</evidence>
<evidence type="ECO:0000313" key="44">
    <source>
        <dbReference type="EMBL" id="RGL84250.1"/>
    </source>
</evidence>
<evidence type="ECO:0000313" key="46">
    <source>
        <dbReference type="EMBL" id="RGR42544.1"/>
    </source>
</evidence>
<dbReference type="Proteomes" id="UP000462885">
    <property type="component" value="Unassembled WGS sequence"/>
</dbReference>
<evidence type="ECO:0000256" key="2">
    <source>
        <dbReference type="ARBA" id="ARBA00010752"/>
    </source>
</evidence>
<dbReference type="PIRSF" id="PIRSF000804">
    <property type="entry name" value="DNA_pol_III_b"/>
    <property type="match status" value="1"/>
</dbReference>
<reference evidence="40 85" key="12">
    <citation type="submission" date="2020-04" db="EMBL/GenBank/DDBJ databases">
        <authorList>
            <person name="Pieper L."/>
        </authorList>
    </citation>
    <scope>NUCLEOTIDE SEQUENCE [LARGE SCALE GENOMIC DNA]</scope>
    <source>
        <strain evidence="40 85">B33</strain>
    </source>
</reference>
<dbReference type="Proteomes" id="UP000260640">
    <property type="component" value="Unassembled WGS sequence"/>
</dbReference>
<dbReference type="Proteomes" id="UP000736888">
    <property type="component" value="Unassembled WGS sequence"/>
</dbReference>
<proteinExistence type="inferred from homology"/>
<dbReference type="EMBL" id="QRKA01000029">
    <property type="protein sequence ID" value="RHH75221.1"/>
    <property type="molecule type" value="Genomic_DNA"/>
</dbReference>
<dbReference type="Proteomes" id="UP000483142">
    <property type="component" value="Unassembled WGS sequence"/>
</dbReference>
<evidence type="ECO:0000313" key="33">
    <source>
        <dbReference type="EMBL" id="MCG4690417.1"/>
    </source>
</evidence>
<evidence type="ECO:0000313" key="63">
    <source>
        <dbReference type="Proteomes" id="UP000283713"/>
    </source>
</evidence>
<dbReference type="GO" id="GO:0005737">
    <property type="term" value="C:cytoplasm"/>
    <property type="evidence" value="ECO:0007669"/>
    <property type="project" value="UniProtKB-SubCell"/>
</dbReference>
<evidence type="ECO:0000313" key="77">
    <source>
        <dbReference type="Proteomes" id="UP000462885"/>
    </source>
</evidence>
<keyword evidence="7 10" id="KW-0235">DNA replication</keyword>
<evidence type="ECO:0000313" key="50">
    <source>
        <dbReference type="EMBL" id="RHD82084.1"/>
    </source>
</evidence>
<dbReference type="InterPro" id="IPR046938">
    <property type="entry name" value="DNA_clamp_sf"/>
</dbReference>
<dbReference type="EMBL" id="WDBY01000049">
    <property type="protein sequence ID" value="KAB6472814.1"/>
    <property type="molecule type" value="Genomic_DNA"/>
</dbReference>
<reference evidence="54 70" key="6">
    <citation type="journal article" date="2019" name="Nat. Commun.">
        <title>Gram positive-like bacteriocins with broad spectrum anti-Bacteroidales activity encoded on mobile elements of the human gut microbiota.</title>
        <authorList>
            <person name="Bechon N."/>
            <person name="Coyne M.J.Jr."/>
            <person name="Laclare-Mceneany V."/>
            <person name="Chatzidaki-Livanis M."/>
            <person name="Ghigo J.-M."/>
            <person name="Comstock L.E."/>
        </authorList>
    </citation>
    <scope>NUCLEOTIDE SEQUENCE [LARGE SCALE GENOMIC DNA]</scope>
    <source>
        <strain evidence="54 70">CL01T12C17</strain>
    </source>
</reference>
<dbReference type="EMBL" id="WCZY01000021">
    <property type="protein sequence ID" value="KAB6690796.1"/>
    <property type="molecule type" value="Genomic_DNA"/>
</dbReference>
<reference evidence="32" key="17">
    <citation type="submission" date="2022-01" db="EMBL/GenBank/DDBJ databases">
        <authorList>
            <person name="Mingchao X."/>
        </authorList>
    </citation>
    <scope>NUCLEOTIDE SEQUENCE</scope>
    <source>
        <strain evidence="32">Bv4372</strain>
    </source>
</reference>
<evidence type="ECO:0000256" key="7">
    <source>
        <dbReference type="ARBA" id="ARBA00022705"/>
    </source>
</evidence>
<dbReference type="InterPro" id="IPR022634">
    <property type="entry name" value="DNA_polIII_beta_N"/>
</dbReference>
<keyword evidence="8 10" id="KW-0239">DNA-directed DNA polymerase</keyword>
<dbReference type="EMBL" id="RWHZ01000002">
    <property type="protein sequence ID" value="TSE50458.1"/>
    <property type="molecule type" value="Genomic_DNA"/>
</dbReference>
<evidence type="ECO:0000313" key="20">
    <source>
        <dbReference type="EMBL" id="KAB6448043.1"/>
    </source>
</evidence>
<evidence type="ECO:0000313" key="53">
    <source>
        <dbReference type="EMBL" id="RHK82750.1"/>
    </source>
</evidence>
<dbReference type="Proteomes" id="UP000433382">
    <property type="component" value="Unassembled WGS sequence"/>
</dbReference>
<evidence type="ECO:0000313" key="70">
    <source>
        <dbReference type="Proteomes" id="UP000408523"/>
    </source>
</evidence>
<dbReference type="Proteomes" id="UP000283429">
    <property type="component" value="Unassembled WGS sequence"/>
</dbReference>
<dbReference type="EMBL" id="QSSN01000019">
    <property type="protein sequence ID" value="RGL84250.1"/>
    <property type="molecule type" value="Genomic_DNA"/>
</dbReference>
<reference evidence="55" key="2">
    <citation type="submission" date="2015-10" db="EMBL/GenBank/DDBJ databases">
        <title>Extensive mobilome-driven genome diversification in gut-associated Bacteroides vulgatus mpk.</title>
        <authorList>
            <person name="Beier S."/>
            <person name="Lange A."/>
            <person name="Huson D.H."/>
            <person name="Frick J.-S."/>
            <person name="Autenrieth I.B."/>
        </authorList>
    </citation>
    <scope>NUCLEOTIDE SEQUENCE [LARGE SCALE GENOMIC DNA]</scope>
    <source>
        <strain evidence="55">mpk</strain>
    </source>
</reference>
<dbReference type="Proteomes" id="UP000266497">
    <property type="component" value="Unassembled WGS sequence"/>
</dbReference>
<dbReference type="PATRIC" id="fig|821.40.peg.3033"/>
<comment type="similarity">
    <text evidence="2 10">Belongs to the beta sliding clamp family.</text>
</comment>
<dbReference type="Proteomes" id="UP001200843">
    <property type="component" value="Unassembled WGS sequence"/>
</dbReference>
<dbReference type="Pfam" id="PF00712">
    <property type="entry name" value="DNA_pol3_beta"/>
    <property type="match status" value="1"/>
</dbReference>
<reference evidence="15 56" key="1">
    <citation type="submission" date="2015-09" db="EMBL/GenBank/DDBJ databases">
        <authorList>
            <consortium name="Pathogen Informatics"/>
        </authorList>
    </citation>
    <scope>NUCLEOTIDE SEQUENCE [LARGE SCALE GENOMIC DNA]</scope>
    <source>
        <strain evidence="15 56">2789STDY5834842</strain>
    </source>
</reference>
<evidence type="ECO:0000313" key="78">
    <source>
        <dbReference type="Proteomes" id="UP000462922"/>
    </source>
</evidence>
<reference evidence="42 69" key="8">
    <citation type="submission" date="2019-09" db="EMBL/GenBank/DDBJ databases">
        <title>Commensal-derived Metabolites Govern Vibrio cholerae Pathogenesis in Host.</title>
        <authorList>
            <person name="Yoon S.S."/>
            <person name="Yoon M.Y."/>
        </authorList>
    </citation>
    <scope>NUCLEOTIDE SEQUENCE [LARGE SCALE GENOMIC DNA]</scope>
    <source>
        <strain evidence="42 69">VIC01</strain>
    </source>
</reference>
<dbReference type="EMBL" id="WDAL01000024">
    <property type="protein sequence ID" value="KAB6634198.1"/>
    <property type="molecule type" value="Genomic_DNA"/>
</dbReference>
<evidence type="ECO:0000313" key="43">
    <source>
        <dbReference type="EMBL" id="RGJ75144.1"/>
    </source>
</evidence>
<dbReference type="Proteomes" id="UP000283958">
    <property type="component" value="Unassembled WGS sequence"/>
</dbReference>
<evidence type="ECO:0000259" key="12">
    <source>
        <dbReference type="Pfam" id="PF02767"/>
    </source>
</evidence>
<evidence type="ECO:0000313" key="31">
    <source>
        <dbReference type="EMBL" id="MCB7280369.1"/>
    </source>
</evidence>
<reference evidence="29" key="14">
    <citation type="submission" date="2021-06" db="EMBL/GenBank/DDBJ databases">
        <title>Collection of gut derived symbiotic bacterial strains cultured from healthy donors.</title>
        <authorList>
            <person name="Lin H."/>
            <person name="Littmann E."/>
            <person name="Pamer E.G."/>
        </authorList>
    </citation>
    <scope>NUCLEOTIDE SEQUENCE</scope>
    <source>
        <strain evidence="30">MSK.19.85</strain>
        <strain evidence="29">MSK.6.33</strain>
    </source>
</reference>
<dbReference type="PANTHER" id="PTHR30478:SF0">
    <property type="entry name" value="BETA SLIDING CLAMP"/>
    <property type="match status" value="1"/>
</dbReference>
<evidence type="ECO:0000313" key="36">
    <source>
        <dbReference type="EMBL" id="MDU0248390.1"/>
    </source>
</evidence>
<evidence type="ECO:0000313" key="60">
    <source>
        <dbReference type="Proteomes" id="UP000261278"/>
    </source>
</evidence>
<reference evidence="40 85" key="13">
    <citation type="submission" date="2020-07" db="EMBL/GenBank/DDBJ databases">
        <title>Bacterial metabolism rescues the inhibition of intestinal drug absorption by food and drug additives.</title>
        <authorList>
            <person name="Zou L."/>
            <person name="Spanogiannopoulos P."/>
            <person name="Chien H.-C."/>
            <person name="Pieper L.M."/>
            <person name="Cai W."/>
            <person name="Khuri N."/>
            <person name="Pottel J."/>
            <person name="Vora B."/>
            <person name="Ni Z."/>
            <person name="Tsakalozou E."/>
            <person name="Zhang W."/>
            <person name="Shoichet B.K."/>
            <person name="Giacomini K.M."/>
            <person name="Turnbaugh P.J."/>
        </authorList>
    </citation>
    <scope>NUCLEOTIDE SEQUENCE [LARGE SCALE GENOMIC DNA]</scope>
    <source>
        <strain evidence="40 85">B33</strain>
    </source>
</reference>
<evidence type="ECO:0000313" key="18">
    <source>
        <dbReference type="EMBL" id="KAB3864532.1"/>
    </source>
</evidence>
<dbReference type="EMBL" id="WDBI01000001">
    <property type="protein sequence ID" value="KAB6530301.1"/>
    <property type="molecule type" value="Genomic_DNA"/>
</dbReference>
<dbReference type="Proteomes" id="UP000095333">
    <property type="component" value="Unassembled WGS sequence"/>
</dbReference>
<dbReference type="Proteomes" id="UP000460950">
    <property type="component" value="Unassembled WGS sequence"/>
</dbReference>
<evidence type="ECO:0000313" key="28">
    <source>
        <dbReference type="EMBL" id="KAB6698155.1"/>
    </source>
</evidence>
<dbReference type="GO" id="GO:0008408">
    <property type="term" value="F:3'-5' exonuclease activity"/>
    <property type="evidence" value="ECO:0007669"/>
    <property type="project" value="InterPro"/>
</dbReference>
<keyword evidence="4 10" id="KW-0963">Cytoplasm</keyword>
<dbReference type="Proteomes" id="UP000283713">
    <property type="component" value="Unassembled WGS sequence"/>
</dbReference>
<dbReference type="Proteomes" id="UP000758576">
    <property type="component" value="Unassembled WGS sequence"/>
</dbReference>
<evidence type="ECO:0000259" key="13">
    <source>
        <dbReference type="Pfam" id="PF02768"/>
    </source>
</evidence>
<dbReference type="EMBL" id="QRMN01000064">
    <property type="protein sequence ID" value="RHJ71278.1"/>
    <property type="molecule type" value="Genomic_DNA"/>
</dbReference>
<evidence type="ECO:0000313" key="85">
    <source>
        <dbReference type="Proteomes" id="UP000524321"/>
    </source>
</evidence>
<evidence type="ECO:0000313" key="35">
    <source>
        <dbReference type="EMBL" id="MDU0241020.1"/>
    </source>
</evidence>
<sequence>MKFIVSSTGLFSHLQAISRVINSKNSLPILDCFLMELTDGTLSLTASDSETTLSTSLEVNESDGDGRFAVSSKTILEALKEIPEQPLTFLVNTENLEITVQYQNGKYSLMGQNADEYPQAPALGANAVHVTMGAPVMLAGINRSLFATADDELRPVMNGIYFDITTEDITFVASDGHKLVRNKTFVAHGDEKAAFILPKKPATLLKNLLPKEQGDVQIDFDDRNATFTLENYSMICRLIEGRYPNYNSVIPQDNPHKATIDRMMLISALRRVSVFSSQASSLIKLRLSENQIQISAQDIDFSTSAEETLTCQYTGSPMSIGFKSTFLIDILNNISAQEILFELADPSRAGVIVPVEQEEKEDLLMLLMPMMLND</sequence>
<evidence type="ECO:0000313" key="38">
    <source>
        <dbReference type="EMBL" id="NMW36326.1"/>
    </source>
</evidence>
<dbReference type="EMBL" id="QSAI01000002">
    <property type="protein sequence ID" value="RGW50367.1"/>
    <property type="molecule type" value="Genomic_DNA"/>
</dbReference>
<dbReference type="Proteomes" id="UP000283833">
    <property type="component" value="Unassembled WGS sequence"/>
</dbReference>
<evidence type="ECO:0000313" key="34">
    <source>
        <dbReference type="EMBL" id="MDB0853953.1"/>
    </source>
</evidence>
<dbReference type="Pfam" id="PF02768">
    <property type="entry name" value="DNA_pol3_beta_3"/>
    <property type="match status" value="1"/>
</dbReference>
<feature type="domain" description="DNA polymerase III beta sliding clamp central" evidence="12">
    <location>
        <begin position="140"/>
        <end position="245"/>
    </location>
</feature>
<reference evidence="14 55" key="3">
    <citation type="journal article" date="2016" name="Genome Biol. Evol.">
        <title>Extensive mobilome-driven genome diversification in mouse gut-associated Bacteroides vulgatus mpk.</title>
        <authorList>
            <person name="Lange A."/>
            <person name="Beier S."/>
            <person name="Steimle A."/>
            <person name="Autenrieth I.B."/>
            <person name="Huson D.H."/>
            <person name="Frick J.S."/>
        </authorList>
    </citation>
    <scope>NUCLEOTIDE SEQUENCE [LARGE SCALE GENOMIC DNA]</scope>
    <source>
        <strain evidence="14">Mpk</strain>
        <strain evidence="55">mpk</strain>
    </source>
</reference>
<dbReference type="EMBL" id="WDAX01000038">
    <property type="protein sequence ID" value="KAB6571107.1"/>
    <property type="molecule type" value="Genomic_DNA"/>
</dbReference>
<evidence type="ECO:0000313" key="42">
    <source>
        <dbReference type="EMBL" id="QEW37083.1"/>
    </source>
</evidence>
<dbReference type="EMBL" id="JAQKEI010000041">
    <property type="protein sequence ID" value="MDB0853953.1"/>
    <property type="molecule type" value="Genomic_DNA"/>
</dbReference>
<evidence type="ECO:0000313" key="40">
    <source>
        <dbReference type="EMBL" id="NVB72021.1"/>
    </source>
</evidence>
<evidence type="ECO:0000256" key="8">
    <source>
        <dbReference type="ARBA" id="ARBA00022932"/>
    </source>
</evidence>
<dbReference type="EMBL" id="QRYT01000003">
    <property type="protein sequence ID" value="RGV13487.1"/>
    <property type="molecule type" value="Genomic_DNA"/>
</dbReference>
<dbReference type="EMBL" id="JAWDET010000006">
    <property type="protein sequence ID" value="MDU0241020.1"/>
    <property type="molecule type" value="Genomic_DNA"/>
</dbReference>
<dbReference type="Proteomes" id="UP000469427">
    <property type="component" value="Unassembled WGS sequence"/>
</dbReference>
<evidence type="ECO:0000313" key="72">
    <source>
        <dbReference type="Proteomes" id="UP000437380"/>
    </source>
</evidence>
<dbReference type="GeneID" id="5303855"/>
<dbReference type="EMBL" id="CP043529">
    <property type="protein sequence ID" value="QEW37083.1"/>
    <property type="molecule type" value="Genomic_DNA"/>
</dbReference>
<evidence type="ECO:0000313" key="76">
    <source>
        <dbReference type="Proteomes" id="UP000462015"/>
    </source>
</evidence>
<evidence type="ECO:0000313" key="19">
    <source>
        <dbReference type="EMBL" id="KAB5442140.1"/>
    </source>
</evidence>
<dbReference type="Proteomes" id="UP000468344">
    <property type="component" value="Unassembled WGS sequence"/>
</dbReference>
<dbReference type="EMBL" id="JAWDHD010000008">
    <property type="protein sequence ID" value="MDU0248390.1"/>
    <property type="molecule type" value="Genomic_DNA"/>
</dbReference>
<dbReference type="EMBL" id="CYZI01000031">
    <property type="protein sequence ID" value="CUP13745.1"/>
    <property type="molecule type" value="Genomic_DNA"/>
</dbReference>
<reference evidence="86 87" key="11">
    <citation type="submission" date="2020-04" db="EMBL/GenBank/DDBJ databases">
        <title>A novel gut-associated lysogenic phage, Bacteroides phage BV01, alters the host transcriptome and bile acid metabolism in Bacteroides vulgatus.</title>
        <authorList>
            <person name="Campbell D.E."/>
            <person name="Ly L."/>
            <person name="Ridlon J.M."/>
            <person name="Hsiao A."/>
            <person name="Degnan P.H."/>
        </authorList>
    </citation>
    <scope>NUCLEOTIDE SEQUENCE [LARGE SCALE GENOMIC DNA]</scope>
    <source>
        <strain evidence="38 86">VPI-4506</strain>
        <strain evidence="39 87">VPI-BV8526</strain>
    </source>
</reference>
<dbReference type="SUPFAM" id="SSF55979">
    <property type="entry name" value="DNA clamp"/>
    <property type="match status" value="3"/>
</dbReference>
<evidence type="ECO:0000313" key="55">
    <source>
        <dbReference type="Proteomes" id="UP000061587"/>
    </source>
</evidence>
<dbReference type="Proteomes" id="UP000186631">
    <property type="component" value="Unassembled WGS sequence"/>
</dbReference>
<dbReference type="Proteomes" id="UP000286392">
    <property type="component" value="Unassembled WGS sequence"/>
</dbReference>
<dbReference type="EMBL" id="WDAY01000004">
    <property type="protein sequence ID" value="KAB6563118.1"/>
    <property type="molecule type" value="Genomic_DNA"/>
</dbReference>
<dbReference type="EMBL" id="JAHPYS010000014">
    <property type="protein sequence ID" value="MBU9138744.1"/>
    <property type="molecule type" value="Genomic_DNA"/>
</dbReference>
<dbReference type="GO" id="GO:0003677">
    <property type="term" value="F:DNA binding"/>
    <property type="evidence" value="ECO:0007669"/>
    <property type="project" value="UniProtKB-UniRule"/>
</dbReference>
<dbReference type="EMBL" id="VULU01000006">
    <property type="protein sequence ID" value="MSS47628.1"/>
    <property type="molecule type" value="Genomic_DNA"/>
</dbReference>
<evidence type="ECO:0000313" key="25">
    <source>
        <dbReference type="EMBL" id="KAB6634198.1"/>
    </source>
</evidence>
<evidence type="ECO:0000313" key="45">
    <source>
        <dbReference type="EMBL" id="RGM48593.1"/>
    </source>
</evidence>
<feature type="domain" description="DNA polymerase III beta sliding clamp N-terminal" evidence="11">
    <location>
        <begin position="1"/>
        <end position="120"/>
    </location>
</feature>
<evidence type="ECO:0000313" key="29">
    <source>
        <dbReference type="EMBL" id="MBU9138744.1"/>
    </source>
</evidence>
<dbReference type="Proteomes" id="UP000261278">
    <property type="component" value="Unassembled WGS sequence"/>
</dbReference>
<evidence type="ECO:0000256" key="9">
    <source>
        <dbReference type="ARBA" id="ARBA00023125"/>
    </source>
</evidence>
<reference evidence="35" key="20">
    <citation type="submission" date="2023-10" db="EMBL/GenBank/DDBJ databases">
        <title>Genome of Potential pathogenic bacteria in Crohn's disease.</title>
        <authorList>
            <person name="Rodriguez-Palacios A."/>
        </authorList>
    </citation>
    <scope>NUCLEOTIDE SEQUENCE</scope>
    <source>
        <strain evidence="35">CavFT-hAR11</strain>
    </source>
</reference>
<evidence type="ECO:0000313" key="61">
    <source>
        <dbReference type="Proteomes" id="UP000266497"/>
    </source>
</evidence>
<evidence type="ECO:0000313" key="48">
    <source>
        <dbReference type="EMBL" id="RGV13487.1"/>
    </source>
</evidence>
<evidence type="ECO:0000313" key="71">
    <source>
        <dbReference type="Proteomes" id="UP000433382"/>
    </source>
</evidence>
<dbReference type="GO" id="GO:0009360">
    <property type="term" value="C:DNA polymerase III complex"/>
    <property type="evidence" value="ECO:0007669"/>
    <property type="project" value="InterPro"/>
</dbReference>
<reference evidence="19 77" key="10">
    <citation type="submission" date="2019-10" db="EMBL/GenBank/DDBJ databases">
        <title>Genome Sequence and Assembly of iSURF_14.</title>
        <authorList>
            <person name="Wucher B.R."/>
            <person name="Ruoff K.L."/>
            <person name="Price C.E."/>
            <person name="Valls R.R."/>
            <person name="O'Toole G.A."/>
        </authorList>
    </citation>
    <scope>NUCLEOTIDE SEQUENCE [LARGE SCALE GENOMIC DNA]</scope>
    <source>
        <strain evidence="19 77">ANK132K_3B</strain>
    </source>
</reference>
<evidence type="ECO:0000313" key="65">
    <source>
        <dbReference type="Proteomes" id="UP000283958"/>
    </source>
</evidence>
<dbReference type="EMBL" id="WDBZ01000048">
    <property type="protein sequence ID" value="KAB6448043.1"/>
    <property type="molecule type" value="Genomic_DNA"/>
</dbReference>
<evidence type="ECO:0000313" key="52">
    <source>
        <dbReference type="EMBL" id="RHJ71278.1"/>
    </source>
</evidence>
<dbReference type="Proteomes" id="UP000470332">
    <property type="component" value="Unassembled WGS sequence"/>
</dbReference>
<dbReference type="EMBL" id="MNQV01000140">
    <property type="protein sequence ID" value="OKZ51300.1"/>
    <property type="molecule type" value="Genomic_DNA"/>
</dbReference>
<evidence type="ECO:0000313" key="21">
    <source>
        <dbReference type="EMBL" id="KAB6472814.1"/>
    </source>
</evidence>
<dbReference type="EMBL" id="WCXA01000008">
    <property type="protein sequence ID" value="KAB3864532.1"/>
    <property type="molecule type" value="Genomic_DNA"/>
</dbReference>
<reference evidence="71 72" key="7">
    <citation type="journal article" date="2019" name="Nat. Med.">
        <title>A library of human gut bacterial isolates paired with longitudinal multiomics data enables mechanistic microbiome research.</title>
        <authorList>
            <person name="Poyet M."/>
            <person name="Groussin M."/>
            <person name="Gibbons S.M."/>
            <person name="Avila-Pacheco J."/>
            <person name="Jiang X."/>
            <person name="Kearney S.M."/>
            <person name="Perrotta A.R."/>
            <person name="Berdy B."/>
            <person name="Zhao S."/>
            <person name="Lieberman T.D."/>
            <person name="Swanson P.K."/>
            <person name="Smith M."/>
            <person name="Roesemann S."/>
            <person name="Alexander J.E."/>
            <person name="Rich S.A."/>
            <person name="Livny J."/>
            <person name="Vlamakis H."/>
            <person name="Clish C."/>
            <person name="Bullock K."/>
            <person name="Deik A."/>
            <person name="Scott J."/>
            <person name="Pierce K.A."/>
            <person name="Xavier R.J."/>
            <person name="Alm E.J."/>
        </authorList>
    </citation>
    <scope>NUCLEOTIDE SEQUENCE [LARGE SCALE GENOMIC DNA]</scope>
    <source>
        <strain evidence="24 78">BIOML-A110</strain>
        <strain evidence="23 73">BIOML-A111</strain>
        <strain evidence="22 80">BIOML-A122</strain>
        <strain evidence="21 79">BIOML-A140</strain>
        <strain evidence="20 84">BIOML-A141</strain>
        <strain evidence="17 74">BIOML-A5</strain>
        <strain evidence="16 71">BIOML-A73</strain>
        <strain evidence="28 72">BIOML-A82</strain>
        <strain evidence="27 82">BIOML-A85</strain>
        <strain evidence="18 81">BIOML-A9</strain>
        <strain evidence="26 83">BIOML-A93</strain>
        <strain evidence="25 76">BIOML-A98</strain>
    </source>
</reference>
<evidence type="ECO:0000313" key="83">
    <source>
        <dbReference type="Proteomes" id="UP000470952"/>
    </source>
</evidence>
<keyword evidence="9" id="KW-0238">DNA-binding</keyword>
<evidence type="ECO:0000313" key="41">
    <source>
        <dbReference type="EMBL" id="OKZ51300.1"/>
    </source>
</evidence>
<evidence type="ECO:0000256" key="10">
    <source>
        <dbReference type="PIRNR" id="PIRNR000804"/>
    </source>
</evidence>
<evidence type="ECO:0000313" key="49">
    <source>
        <dbReference type="EMBL" id="RGW50367.1"/>
    </source>
</evidence>